<organism evidence="2 3">
    <name type="scientific">Prorocentrum cordatum</name>
    <dbReference type="NCBI Taxonomy" id="2364126"/>
    <lineage>
        <taxon>Eukaryota</taxon>
        <taxon>Sar</taxon>
        <taxon>Alveolata</taxon>
        <taxon>Dinophyceae</taxon>
        <taxon>Prorocentrales</taxon>
        <taxon>Prorocentraceae</taxon>
        <taxon>Prorocentrum</taxon>
    </lineage>
</organism>
<keyword evidence="3" id="KW-1185">Reference proteome</keyword>
<protein>
    <submittedName>
        <fullName evidence="2">Uncharacterized protein</fullName>
    </submittedName>
</protein>
<accession>A0ABN9RAR2</accession>
<feature type="compositionally biased region" description="Basic and acidic residues" evidence="1">
    <location>
        <begin position="168"/>
        <end position="177"/>
    </location>
</feature>
<dbReference type="Proteomes" id="UP001189429">
    <property type="component" value="Unassembled WGS sequence"/>
</dbReference>
<evidence type="ECO:0000313" key="2">
    <source>
        <dbReference type="EMBL" id="CAK0815582.1"/>
    </source>
</evidence>
<feature type="non-terminal residue" evidence="2">
    <location>
        <position position="1"/>
    </location>
</feature>
<feature type="non-terminal residue" evidence="2">
    <location>
        <position position="361"/>
    </location>
</feature>
<comment type="caution">
    <text evidence="2">The sequence shown here is derived from an EMBL/GenBank/DDBJ whole genome shotgun (WGS) entry which is preliminary data.</text>
</comment>
<gene>
    <name evidence="2" type="ORF">PCOR1329_LOCUS18833</name>
</gene>
<evidence type="ECO:0000313" key="3">
    <source>
        <dbReference type="Proteomes" id="UP001189429"/>
    </source>
</evidence>
<reference evidence="2" key="1">
    <citation type="submission" date="2023-10" db="EMBL/GenBank/DDBJ databases">
        <authorList>
            <person name="Chen Y."/>
            <person name="Shah S."/>
            <person name="Dougan E. K."/>
            <person name="Thang M."/>
            <person name="Chan C."/>
        </authorList>
    </citation>
    <scope>NUCLEOTIDE SEQUENCE [LARGE SCALE GENOMIC DNA]</scope>
</reference>
<sequence>TKGEVVEGGEQKARVSAHVCTSANDKHWPRTKRGTLARSFSVHTPYTRRAHARAVHVHARGPEELTIDMHGARASVAQAPHAECMLGAVPAVIQRRPAARGSEDEDEDEDERGKENREEEEEEEEEEERPTRAQSPHDAPSSGPPSRSGSEVRGRARHLQPAPTSTRDAQHAQRDAGRGAGCVGAPLRCHAGAALVAAAAHAGRPVEAVPGPAPARRGIRAVLVGPSAAPQAEQLAGVARRARVRGARPRPHALARLAAAQVPSGQVQFRLCSLRNTACAFVGSGPTSVHCALRHHLQGLTLQLPPVLSSHAAPLGPGRLSRPASTAHHGIAAFRPSAEAGEQRSAFWVKPHARAEMPAKL</sequence>
<proteinExistence type="predicted"/>
<dbReference type="EMBL" id="CAUYUJ010005958">
    <property type="protein sequence ID" value="CAK0815582.1"/>
    <property type="molecule type" value="Genomic_DNA"/>
</dbReference>
<feature type="compositionally biased region" description="Acidic residues" evidence="1">
    <location>
        <begin position="118"/>
        <end position="128"/>
    </location>
</feature>
<evidence type="ECO:0000256" key="1">
    <source>
        <dbReference type="SAM" id="MobiDB-lite"/>
    </source>
</evidence>
<feature type="compositionally biased region" description="Low complexity" evidence="1">
    <location>
        <begin position="140"/>
        <end position="151"/>
    </location>
</feature>
<feature type="region of interest" description="Disordered" evidence="1">
    <location>
        <begin position="96"/>
        <end position="178"/>
    </location>
</feature>
<name>A0ABN9RAR2_9DINO</name>